<proteinExistence type="predicted"/>
<accession>A0A9D4D519</accession>
<evidence type="ECO:0000313" key="2">
    <source>
        <dbReference type="Proteomes" id="UP000828390"/>
    </source>
</evidence>
<evidence type="ECO:0000313" key="1">
    <source>
        <dbReference type="EMBL" id="KAH3738872.1"/>
    </source>
</evidence>
<dbReference type="Proteomes" id="UP000828390">
    <property type="component" value="Unassembled WGS sequence"/>
</dbReference>
<reference evidence="1" key="2">
    <citation type="submission" date="2020-11" db="EMBL/GenBank/DDBJ databases">
        <authorList>
            <person name="McCartney M.A."/>
            <person name="Auch B."/>
            <person name="Kono T."/>
            <person name="Mallez S."/>
            <person name="Becker A."/>
            <person name="Gohl D.M."/>
            <person name="Silverstein K.A.T."/>
            <person name="Koren S."/>
            <person name="Bechman K.B."/>
            <person name="Herman A."/>
            <person name="Abrahante J.E."/>
            <person name="Garbe J."/>
        </authorList>
    </citation>
    <scope>NUCLEOTIDE SEQUENCE</scope>
    <source>
        <strain evidence="1">Duluth1</strain>
        <tissue evidence="1">Whole animal</tissue>
    </source>
</reference>
<sequence>MEGFATKPAMFFKQVRGLLIMAMAIPNGSRAGEFVELKVCILPYEEVKLQKLQQYCSYYHTVTPLTHSYIHSLITLCA</sequence>
<keyword evidence="2" id="KW-1185">Reference proteome</keyword>
<organism evidence="1 2">
    <name type="scientific">Dreissena polymorpha</name>
    <name type="common">Zebra mussel</name>
    <name type="synonym">Mytilus polymorpha</name>
    <dbReference type="NCBI Taxonomy" id="45954"/>
    <lineage>
        <taxon>Eukaryota</taxon>
        <taxon>Metazoa</taxon>
        <taxon>Spiralia</taxon>
        <taxon>Lophotrochozoa</taxon>
        <taxon>Mollusca</taxon>
        <taxon>Bivalvia</taxon>
        <taxon>Autobranchia</taxon>
        <taxon>Heteroconchia</taxon>
        <taxon>Euheterodonta</taxon>
        <taxon>Imparidentia</taxon>
        <taxon>Neoheterodontei</taxon>
        <taxon>Myida</taxon>
        <taxon>Dreissenoidea</taxon>
        <taxon>Dreissenidae</taxon>
        <taxon>Dreissena</taxon>
    </lineage>
</organism>
<reference evidence="1" key="1">
    <citation type="journal article" date="2019" name="bioRxiv">
        <title>The Genome of the Zebra Mussel, Dreissena polymorpha: A Resource for Invasive Species Research.</title>
        <authorList>
            <person name="McCartney M.A."/>
            <person name="Auch B."/>
            <person name="Kono T."/>
            <person name="Mallez S."/>
            <person name="Zhang Y."/>
            <person name="Obille A."/>
            <person name="Becker A."/>
            <person name="Abrahante J.E."/>
            <person name="Garbe J."/>
            <person name="Badalamenti J.P."/>
            <person name="Herman A."/>
            <person name="Mangelson H."/>
            <person name="Liachko I."/>
            <person name="Sullivan S."/>
            <person name="Sone E.D."/>
            <person name="Koren S."/>
            <person name="Silverstein K.A.T."/>
            <person name="Beckman K.B."/>
            <person name="Gohl D.M."/>
        </authorList>
    </citation>
    <scope>NUCLEOTIDE SEQUENCE</scope>
    <source>
        <strain evidence="1">Duluth1</strain>
        <tissue evidence="1">Whole animal</tissue>
    </source>
</reference>
<comment type="caution">
    <text evidence="1">The sequence shown here is derived from an EMBL/GenBank/DDBJ whole genome shotgun (WGS) entry which is preliminary data.</text>
</comment>
<protein>
    <submittedName>
        <fullName evidence="1">Uncharacterized protein</fullName>
    </submittedName>
</protein>
<dbReference type="EMBL" id="JAIWYP010000011">
    <property type="protein sequence ID" value="KAH3738872.1"/>
    <property type="molecule type" value="Genomic_DNA"/>
</dbReference>
<dbReference type="AlphaFoldDB" id="A0A9D4D519"/>
<name>A0A9D4D519_DREPO</name>
<gene>
    <name evidence="1" type="ORF">DPMN_045515</name>
</gene>